<gene>
    <name evidence="1" type="ORF">PGLA2088_LOCUS27116</name>
</gene>
<evidence type="ECO:0000313" key="1">
    <source>
        <dbReference type="EMBL" id="CAE8690798.1"/>
    </source>
</evidence>
<sequence>VDASALEALCGNAATAMSASIGVDFAMHVGLIPTFLQPLFLILLLQDASGNIAEARVLICGFVAAKPKHITGDRPDAKCTNWCAWLASPDLLSTPGDEGALWDWQYAVRDAHAEKILDVVECDALHLESAVSLGKWTGFP</sequence>
<dbReference type="Proteomes" id="UP000626109">
    <property type="component" value="Unassembled WGS sequence"/>
</dbReference>
<accession>A0A813K488</accession>
<name>A0A813K488_POLGL</name>
<dbReference type="AlphaFoldDB" id="A0A813K488"/>
<protein>
    <submittedName>
        <fullName evidence="1">Uncharacterized protein</fullName>
    </submittedName>
</protein>
<dbReference type="EMBL" id="CAJNNW010027323">
    <property type="protein sequence ID" value="CAE8690798.1"/>
    <property type="molecule type" value="Genomic_DNA"/>
</dbReference>
<reference evidence="1" key="1">
    <citation type="submission" date="2021-02" db="EMBL/GenBank/DDBJ databases">
        <authorList>
            <person name="Dougan E. K."/>
            <person name="Rhodes N."/>
            <person name="Thang M."/>
            <person name="Chan C."/>
        </authorList>
    </citation>
    <scope>NUCLEOTIDE SEQUENCE</scope>
</reference>
<comment type="caution">
    <text evidence="1">The sequence shown here is derived from an EMBL/GenBank/DDBJ whole genome shotgun (WGS) entry which is preliminary data.</text>
</comment>
<organism evidence="1 2">
    <name type="scientific">Polarella glacialis</name>
    <name type="common">Dinoflagellate</name>
    <dbReference type="NCBI Taxonomy" id="89957"/>
    <lineage>
        <taxon>Eukaryota</taxon>
        <taxon>Sar</taxon>
        <taxon>Alveolata</taxon>
        <taxon>Dinophyceae</taxon>
        <taxon>Suessiales</taxon>
        <taxon>Suessiaceae</taxon>
        <taxon>Polarella</taxon>
    </lineage>
</organism>
<feature type="non-terminal residue" evidence="1">
    <location>
        <position position="1"/>
    </location>
</feature>
<proteinExistence type="predicted"/>
<evidence type="ECO:0000313" key="2">
    <source>
        <dbReference type="Proteomes" id="UP000626109"/>
    </source>
</evidence>